<dbReference type="GO" id="GO:0015929">
    <property type="term" value="F:hexosaminidase activity"/>
    <property type="evidence" value="ECO:0007669"/>
    <property type="project" value="UniProtKB-ARBA"/>
</dbReference>
<accession>A0A0K8PW21</accession>
<dbReference type="Gene3D" id="3.20.20.80">
    <property type="entry name" value="Glycosidases"/>
    <property type="match status" value="1"/>
</dbReference>
<evidence type="ECO:0000259" key="6">
    <source>
        <dbReference type="PROSITE" id="PS52009"/>
    </source>
</evidence>
<dbReference type="RefSeq" id="WP_059422709.1">
    <property type="nucleotide sequence ID" value="NZ_DF968392.1"/>
</dbReference>
<feature type="region of interest" description="Disordered" evidence="4">
    <location>
        <begin position="30"/>
        <end position="65"/>
    </location>
</feature>
<dbReference type="InterPro" id="IPR051822">
    <property type="entry name" value="Glycosyl_Hydrolase_84"/>
</dbReference>
<evidence type="ECO:0000256" key="1">
    <source>
        <dbReference type="ARBA" id="ARBA00022801"/>
    </source>
</evidence>
<dbReference type="OrthoDB" id="9760892at2"/>
<reference evidence="7" key="1">
    <citation type="journal article" date="2015" name="Genome Announc.">
        <title>Draft Genome Sequence of Thiostrepton-Producing Streptomyces azureus ATCC 14921.</title>
        <authorList>
            <person name="Sakihara K."/>
            <person name="Maeda J."/>
            <person name="Tashiro K."/>
            <person name="Fujino Y."/>
            <person name="Kuhara S."/>
            <person name="Ohshima T."/>
            <person name="Ogata S."/>
            <person name="Doi K."/>
        </authorList>
    </citation>
    <scope>NUCLEOTIDE SEQUENCE [LARGE SCALE GENOMIC DNA]</scope>
    <source>
        <strain evidence="7">ATCC14921</strain>
    </source>
</reference>
<feature type="active site" description="Proton donor" evidence="3">
    <location>
        <position position="318"/>
    </location>
</feature>
<keyword evidence="2 3" id="KW-0326">Glycosidase</keyword>
<dbReference type="Proteomes" id="UP000053859">
    <property type="component" value="Unassembled WGS sequence"/>
</dbReference>
<keyword evidence="5" id="KW-0732">Signal</keyword>
<dbReference type="InterPro" id="IPR029018">
    <property type="entry name" value="Hex-like_dom2"/>
</dbReference>
<dbReference type="PATRIC" id="fig|146537.3.peg.7115"/>
<protein>
    <submittedName>
        <fullName evidence="7">Beta-N-acetylhexosaminidase</fullName>
    </submittedName>
</protein>
<gene>
    <name evidence="7" type="ORF">SAZU_6766</name>
</gene>
<evidence type="ECO:0000313" key="7">
    <source>
        <dbReference type="EMBL" id="GAP51893.1"/>
    </source>
</evidence>
<organism evidence="7 8">
    <name type="scientific">Streptomyces azureus</name>
    <dbReference type="NCBI Taxonomy" id="146537"/>
    <lineage>
        <taxon>Bacteria</taxon>
        <taxon>Bacillati</taxon>
        <taxon>Actinomycetota</taxon>
        <taxon>Actinomycetes</taxon>
        <taxon>Kitasatosporales</taxon>
        <taxon>Streptomycetaceae</taxon>
        <taxon>Streptomyces</taxon>
    </lineage>
</organism>
<proteinExistence type="inferred from homology"/>
<dbReference type="Pfam" id="PF07555">
    <property type="entry name" value="NAGidase"/>
    <property type="match status" value="1"/>
</dbReference>
<evidence type="ECO:0000313" key="8">
    <source>
        <dbReference type="Proteomes" id="UP000053859"/>
    </source>
</evidence>
<evidence type="ECO:0000256" key="4">
    <source>
        <dbReference type="SAM" id="MobiDB-lite"/>
    </source>
</evidence>
<dbReference type="SUPFAM" id="SSF51445">
    <property type="entry name" value="(Trans)glycosidases"/>
    <property type="match status" value="1"/>
</dbReference>
<feature type="signal peptide" evidence="5">
    <location>
        <begin position="1"/>
        <end position="26"/>
    </location>
</feature>
<comment type="similarity">
    <text evidence="3">Belongs to the glycosyl hydrolase 84 family.</text>
</comment>
<dbReference type="InterPro" id="IPR011496">
    <property type="entry name" value="O-GlcNAcase_cat"/>
</dbReference>
<keyword evidence="8" id="KW-1185">Reference proteome</keyword>
<sequence>MRAFRVPTALLLGFVLGLVCVLSARACTADGGSPAAPADGGTTRTAPADGARAAPPALWPPPRQVQRGGEAVRIGTSAAVHGDAGTDPATLQEVVRSLRAGGARQVRIGDAPKSGELLVTVVSDGTADALEPFAVQPPTGLPAGGYVLAVGTDHGEPRAVLAGTDRAGAFHAAQTLAQLVRPVGSTARTTVPAVRIRDWPATAVRGVVEGFYGKPWTHRERLEQLDFAARWKLNTYLYSPKDDAYLRARWRDPYPENQLAELRELARRAASGHVSFVYALSPGPSVCYSSASDAAALVRKFGQLWDAGVRAFAVPLDDIDINRWNCARDAAVYGEGRGAVGRAQADLLNAVQRRFLDSRPGAAPLITVPTEYDGTRPSAYKSALASALDRRITVMWTGPLVVSPALRTEQAREAARLYAHPLLVWDNYPANDYTADRLLLGPYEGRELGLPGAVGGLTANPMNQAAASGPALFSVAAYTWNPAAYRPAAALDAGLAVLAAGDDEALTALRAFADVNHASRLNARRAPGLAALTTAYWRGGAGAERALRERLTVLAGVRGTLPAPLRRSAAPWVACASDWARAALAAMALREGTGTRATVLAHREAARSHSVTDWRGRTRTVAVGTGVLDAFVAKALDQDQRSGGQP</sequence>
<dbReference type="AlphaFoldDB" id="A0A0K8PW21"/>
<dbReference type="SUPFAM" id="SSF55545">
    <property type="entry name" value="beta-N-acetylhexosaminidase-like domain"/>
    <property type="match status" value="1"/>
</dbReference>
<dbReference type="Gene3D" id="3.30.379.10">
    <property type="entry name" value="Chitobiase/beta-hexosaminidase domain 2-like"/>
    <property type="match status" value="1"/>
</dbReference>
<evidence type="ECO:0000256" key="5">
    <source>
        <dbReference type="SAM" id="SignalP"/>
    </source>
</evidence>
<dbReference type="GO" id="GO:1901135">
    <property type="term" value="P:carbohydrate derivative metabolic process"/>
    <property type="evidence" value="ECO:0007669"/>
    <property type="project" value="UniProtKB-ARBA"/>
</dbReference>
<dbReference type="Pfam" id="PF02838">
    <property type="entry name" value="Glyco_hydro_20b"/>
    <property type="match status" value="1"/>
</dbReference>
<keyword evidence="1 3" id="KW-0378">Hydrolase</keyword>
<dbReference type="PROSITE" id="PS52009">
    <property type="entry name" value="GH84"/>
    <property type="match status" value="1"/>
</dbReference>
<dbReference type="PANTHER" id="PTHR13170">
    <property type="entry name" value="O-GLCNACASE"/>
    <property type="match status" value="1"/>
</dbReference>
<name>A0A0K8PW21_STRAJ</name>
<feature type="compositionally biased region" description="Low complexity" evidence="4">
    <location>
        <begin position="30"/>
        <end position="56"/>
    </location>
</feature>
<evidence type="ECO:0000256" key="2">
    <source>
        <dbReference type="ARBA" id="ARBA00023295"/>
    </source>
</evidence>
<evidence type="ECO:0000256" key="3">
    <source>
        <dbReference type="PROSITE-ProRule" id="PRU01353"/>
    </source>
</evidence>
<dbReference type="PANTHER" id="PTHR13170:SF16">
    <property type="entry name" value="PROTEIN O-GLCNACASE"/>
    <property type="match status" value="1"/>
</dbReference>
<feature type="domain" description="GH84" evidence="6">
    <location>
        <begin position="203"/>
        <end position="483"/>
    </location>
</feature>
<feature type="chain" id="PRO_5038703955" evidence="5">
    <location>
        <begin position="27"/>
        <end position="646"/>
    </location>
</feature>
<dbReference type="GO" id="GO:0005975">
    <property type="term" value="P:carbohydrate metabolic process"/>
    <property type="evidence" value="ECO:0007669"/>
    <property type="project" value="UniProtKB-ARBA"/>
</dbReference>
<dbReference type="EMBL" id="DF968392">
    <property type="protein sequence ID" value="GAP51893.1"/>
    <property type="molecule type" value="Genomic_DNA"/>
</dbReference>
<dbReference type="InterPro" id="IPR015882">
    <property type="entry name" value="HEX_bac_N"/>
</dbReference>
<dbReference type="InterPro" id="IPR017853">
    <property type="entry name" value="GH"/>
</dbReference>